<dbReference type="RefSeq" id="WP_089282659.1">
    <property type="nucleotide sequence ID" value="NZ_FZOJ01000007.1"/>
</dbReference>
<dbReference type="InterPro" id="IPR036291">
    <property type="entry name" value="NAD(P)-bd_dom_sf"/>
</dbReference>
<protein>
    <submittedName>
        <fullName evidence="2">Predicted dehydrogenase</fullName>
    </submittedName>
</protein>
<evidence type="ECO:0000259" key="1">
    <source>
        <dbReference type="Pfam" id="PF01408"/>
    </source>
</evidence>
<dbReference type="Pfam" id="PF01408">
    <property type="entry name" value="GFO_IDH_MocA"/>
    <property type="match status" value="1"/>
</dbReference>
<dbReference type="SUPFAM" id="SSF55347">
    <property type="entry name" value="Glyceraldehyde-3-phosphate dehydrogenase-like, C-terminal domain"/>
    <property type="match status" value="1"/>
</dbReference>
<dbReference type="EMBL" id="FZOJ01000007">
    <property type="protein sequence ID" value="SNS31232.1"/>
    <property type="molecule type" value="Genomic_DNA"/>
</dbReference>
<dbReference type="InterPro" id="IPR000683">
    <property type="entry name" value="Gfo/Idh/MocA-like_OxRdtase_N"/>
</dbReference>
<dbReference type="PANTHER" id="PTHR43377">
    <property type="entry name" value="BILIVERDIN REDUCTASE A"/>
    <property type="match status" value="1"/>
</dbReference>
<dbReference type="SUPFAM" id="SSF51735">
    <property type="entry name" value="NAD(P)-binding Rossmann-fold domains"/>
    <property type="match status" value="1"/>
</dbReference>
<dbReference type="GO" id="GO:0000166">
    <property type="term" value="F:nucleotide binding"/>
    <property type="evidence" value="ECO:0007669"/>
    <property type="project" value="InterPro"/>
</dbReference>
<gene>
    <name evidence="2" type="ORF">SAMN05446037_1007156</name>
</gene>
<sequence length="328" mass="36405">MGKIRVGLIGFGAWTRNAYLCALRYDGRAVVTAVTAATERTRKLAREILGNSATVYDNFELLLKRAEIDAVMIAVPDEAHQAVLSVAIDSGIPVFYEPPIAVKRDQIPIMLNSLLRAKQITYADLELGCHPMIYRAIELIENNMVGCLHNVTITLHAGWGPSDSDLCLMNRMSCWYVDILNQIIGKIPKRVLVLDGYGNTGRMQAISTAVYDYDRIWGVFKANIYSQEDLSINIEISGDEGIIYLNYFTGEIRYRSIKDSYWIVEACPSLTPYADWPGVRESVSTFLDIISSGEASRGNAKKVAQLNIIGLAADESKDLGAWAEVQII</sequence>
<name>A0A239DGU7_9FIRM</name>
<dbReference type="Gene3D" id="3.40.50.720">
    <property type="entry name" value="NAD(P)-binding Rossmann-like Domain"/>
    <property type="match status" value="1"/>
</dbReference>
<proteinExistence type="predicted"/>
<evidence type="ECO:0000313" key="2">
    <source>
        <dbReference type="EMBL" id="SNS31232.1"/>
    </source>
</evidence>
<dbReference type="Gene3D" id="3.30.360.10">
    <property type="entry name" value="Dihydrodipicolinate Reductase, domain 2"/>
    <property type="match status" value="1"/>
</dbReference>
<organism evidence="2 3">
    <name type="scientific">Anaerovirgula multivorans</name>
    <dbReference type="NCBI Taxonomy" id="312168"/>
    <lineage>
        <taxon>Bacteria</taxon>
        <taxon>Bacillati</taxon>
        <taxon>Bacillota</taxon>
        <taxon>Clostridia</taxon>
        <taxon>Peptostreptococcales</taxon>
        <taxon>Natronincolaceae</taxon>
        <taxon>Anaerovirgula</taxon>
    </lineage>
</organism>
<dbReference type="PANTHER" id="PTHR43377:SF1">
    <property type="entry name" value="BILIVERDIN REDUCTASE A"/>
    <property type="match status" value="1"/>
</dbReference>
<reference evidence="2 3" key="1">
    <citation type="submission" date="2017-06" db="EMBL/GenBank/DDBJ databases">
        <authorList>
            <person name="Kim H.J."/>
            <person name="Triplett B.A."/>
        </authorList>
    </citation>
    <scope>NUCLEOTIDE SEQUENCE [LARGE SCALE GENOMIC DNA]</scope>
    <source>
        <strain evidence="2 3">SCA</strain>
    </source>
</reference>
<evidence type="ECO:0000313" key="3">
    <source>
        <dbReference type="Proteomes" id="UP000198304"/>
    </source>
</evidence>
<dbReference type="AlphaFoldDB" id="A0A239DGU7"/>
<dbReference type="OrthoDB" id="9781966at2"/>
<dbReference type="Proteomes" id="UP000198304">
    <property type="component" value="Unassembled WGS sequence"/>
</dbReference>
<feature type="domain" description="Gfo/Idh/MocA-like oxidoreductase N-terminal" evidence="1">
    <location>
        <begin position="4"/>
        <end position="113"/>
    </location>
</feature>
<dbReference type="InterPro" id="IPR051450">
    <property type="entry name" value="Gfo/Idh/MocA_Oxidoreductases"/>
</dbReference>
<keyword evidence="3" id="KW-1185">Reference proteome</keyword>
<accession>A0A239DGU7</accession>